<protein>
    <recommendedName>
        <fullName evidence="2">Interferon-related developmental regulator N-terminal domain-containing protein</fullName>
    </recommendedName>
</protein>
<gene>
    <name evidence="3" type="ORF">TGEB3V08_LOCUS4677</name>
</gene>
<dbReference type="InterPro" id="IPR039777">
    <property type="entry name" value="IFRD"/>
</dbReference>
<feature type="domain" description="Interferon-related developmental regulator N-terminal" evidence="2">
    <location>
        <begin position="98"/>
        <end position="386"/>
    </location>
</feature>
<organism evidence="3">
    <name type="scientific">Timema genevievae</name>
    <name type="common">Walking stick</name>
    <dbReference type="NCBI Taxonomy" id="629358"/>
    <lineage>
        <taxon>Eukaryota</taxon>
        <taxon>Metazoa</taxon>
        <taxon>Ecdysozoa</taxon>
        <taxon>Arthropoda</taxon>
        <taxon>Hexapoda</taxon>
        <taxon>Insecta</taxon>
        <taxon>Pterygota</taxon>
        <taxon>Neoptera</taxon>
        <taxon>Polyneoptera</taxon>
        <taxon>Phasmatodea</taxon>
        <taxon>Timematodea</taxon>
        <taxon>Timematoidea</taxon>
        <taxon>Timematidae</taxon>
        <taxon>Timema</taxon>
    </lineage>
</organism>
<dbReference type="Gene3D" id="1.25.10.10">
    <property type="entry name" value="Leucine-rich Repeat Variant"/>
    <property type="match status" value="1"/>
</dbReference>
<dbReference type="PANTHER" id="PTHR12354:SF1">
    <property type="entry name" value="INTERFERON-RELATED DEVELOPMENTAL REGULATOR 1"/>
    <property type="match status" value="1"/>
</dbReference>
<reference evidence="3" key="1">
    <citation type="submission" date="2020-11" db="EMBL/GenBank/DDBJ databases">
        <authorList>
            <person name="Tran Van P."/>
        </authorList>
    </citation>
    <scope>NUCLEOTIDE SEQUENCE</scope>
</reference>
<dbReference type="SUPFAM" id="SSF48371">
    <property type="entry name" value="ARM repeat"/>
    <property type="match status" value="1"/>
</dbReference>
<dbReference type="InterPro" id="IPR016024">
    <property type="entry name" value="ARM-type_fold"/>
</dbReference>
<dbReference type="PANTHER" id="PTHR12354">
    <property type="entry name" value="INTERFERON-RELATED DEVELOPMENTAL REGULATOR"/>
    <property type="match status" value="1"/>
</dbReference>
<dbReference type="Pfam" id="PF05004">
    <property type="entry name" value="IFRD"/>
    <property type="match status" value="1"/>
</dbReference>
<accession>A0A7R9PKK0</accession>
<evidence type="ECO:0000256" key="1">
    <source>
        <dbReference type="ARBA" id="ARBA00008828"/>
    </source>
</evidence>
<dbReference type="AlphaFoldDB" id="A0A7R9PKK0"/>
<dbReference type="InterPro" id="IPR007701">
    <property type="entry name" value="Interferon-rel_develop_reg_N"/>
</dbReference>
<evidence type="ECO:0000259" key="2">
    <source>
        <dbReference type="Pfam" id="PF05004"/>
    </source>
</evidence>
<sequence length="394" mass="42738">MPKGKRKGKTGASQKPRMEVIGLTSDEDSLNDNVSIISGFSETKSVIEEGGVSQVFLTLLVMTYSNPVASLVLTDSSQLTSDSQHLAIPLATKLNISGSDEIDEQTQEEIFEEKLKEAIDGISEKSAQGRTSALESVAKAFIKKCVPDFVTDRRATLTDGIERSLKKGRGLEQAAAAQLAPLLCVQLGAGDYAEEVCRELTPVLSLVANDAAASPLARAKCCWALGLCSFLAGGEMADVVQLMHSLENIFSSSYLKGNGTVPLVTADQALLHAAALSAWSLLLTLMSPGDIYILMSDDSDSVFVPQLAQLSELLDSAHLDVRLAAGESMALVYELGRGHNDDFHQESTPQLADKLRQLATDSHKYRAKKDRKQQRSSFRDILHYVEVRNITFYN</sequence>
<dbReference type="EMBL" id="OE840634">
    <property type="protein sequence ID" value="CAD7591747.1"/>
    <property type="molecule type" value="Genomic_DNA"/>
</dbReference>
<proteinExistence type="inferred from homology"/>
<comment type="similarity">
    <text evidence="1">Belongs to the IFRD family.</text>
</comment>
<evidence type="ECO:0000313" key="3">
    <source>
        <dbReference type="EMBL" id="CAD7591747.1"/>
    </source>
</evidence>
<dbReference type="InterPro" id="IPR011989">
    <property type="entry name" value="ARM-like"/>
</dbReference>
<name>A0A7R9PKK0_TIMGE</name>